<dbReference type="SFLD" id="SFLDF00288">
    <property type="entry name" value="HemN-like__clustered_with_nucl"/>
    <property type="match status" value="1"/>
</dbReference>
<comment type="subcellular location">
    <subcellularLocation>
        <location evidence="2">Cytoplasm</location>
    </subcellularLocation>
</comment>
<feature type="domain" description="Radical SAM core" evidence="3">
    <location>
        <begin position="1"/>
        <end position="230"/>
    </location>
</feature>
<evidence type="ECO:0000256" key="2">
    <source>
        <dbReference type="RuleBase" id="RU364116"/>
    </source>
</evidence>
<evidence type="ECO:0000259" key="3">
    <source>
        <dbReference type="PROSITE" id="PS51918"/>
    </source>
</evidence>
<comment type="caution">
    <text evidence="4">The sequence shown here is derived from an EMBL/GenBank/DDBJ whole genome shotgun (WGS) entry which is preliminary data.</text>
</comment>
<dbReference type="InterPro" id="IPR058240">
    <property type="entry name" value="rSAM_sf"/>
</dbReference>
<keyword evidence="5" id="KW-1185">Reference proteome</keyword>
<dbReference type="NCBIfam" id="TIGR00539">
    <property type="entry name" value="hemN_rel"/>
    <property type="match status" value="1"/>
</dbReference>
<dbReference type="RefSeq" id="WP_039422900.1">
    <property type="nucleotide sequence ID" value="NZ_JRAK01000004.1"/>
</dbReference>
<dbReference type="InterPro" id="IPR006638">
    <property type="entry name" value="Elp3/MiaA/NifB-like_rSAM"/>
</dbReference>
<protein>
    <recommendedName>
        <fullName evidence="2">Heme chaperone HemW</fullName>
    </recommendedName>
</protein>
<dbReference type="GO" id="GO:0051539">
    <property type="term" value="F:4 iron, 4 sulfur cluster binding"/>
    <property type="evidence" value="ECO:0007669"/>
    <property type="project" value="UniProtKB-UniRule"/>
</dbReference>
<dbReference type="Gene3D" id="3.80.30.20">
    <property type="entry name" value="tm_1862 like domain"/>
    <property type="match status" value="1"/>
</dbReference>
<dbReference type="InterPro" id="IPR023404">
    <property type="entry name" value="rSAM_horseshoe"/>
</dbReference>
<reference evidence="4 5" key="1">
    <citation type="submission" date="2014-08" db="EMBL/GenBank/DDBJ databases">
        <title>Porphyromonas gulae strain:COT-052_OH3439 Genome sequencing.</title>
        <authorList>
            <person name="Wallis C."/>
            <person name="Deusch O."/>
            <person name="O'Flynn C."/>
            <person name="Davis I."/>
            <person name="Jospin G."/>
            <person name="Darling A.E."/>
            <person name="Coil D.A."/>
            <person name="Alexiev A."/>
            <person name="Horsfall A."/>
            <person name="Kirkwood N."/>
            <person name="Harris S."/>
            <person name="Eisen J.A."/>
        </authorList>
    </citation>
    <scope>NUCLEOTIDE SEQUENCE [LARGE SCALE GENOMIC DNA]</scope>
    <source>
        <strain evidence="5">COT-052 OH3439</strain>
    </source>
</reference>
<keyword evidence="2" id="KW-0411">Iron-sulfur</keyword>
<dbReference type="InterPro" id="IPR034505">
    <property type="entry name" value="Coproporphyrinogen-III_oxidase"/>
</dbReference>
<dbReference type="SFLD" id="SFLDG01082">
    <property type="entry name" value="B12-binding_domain_containing"/>
    <property type="match status" value="1"/>
</dbReference>
<comment type="similarity">
    <text evidence="1">Belongs to the anaerobic coproporphyrinogen-III oxidase family. HemW subfamily.</text>
</comment>
<proteinExistence type="inferred from homology"/>
<evidence type="ECO:0000313" key="4">
    <source>
        <dbReference type="EMBL" id="KGN95265.1"/>
    </source>
</evidence>
<keyword evidence="2" id="KW-0479">Metal-binding</keyword>
<sequence>MTGLYIHIPFCATRCSYCDFYSQTNSALRSEYIQALIAEMSIRRTEVADTIGTLYFGGGTPSLLSPQEIGRIIEQAYKLFSFSSDVEITLEANPDDLNTGYVQELRTLPINRISMGAQSFHDEDLHFLNRRHNARQVYEAVDTCRKAGLTNLSIDLIYGLPGQTPARWQENISAVLALAPPHLSAYHLIYEEGTPLTRLLHAGKVREVDEEVSLEFFRMLREQLTRAGYEHYEISNFARAGYHSRHNSSYWQDTPYLGLGPSAHSFDGWRTRRCNPSDISRYIASMAAGKPLFTEEILTDNDRYNEVIMTRLRTARGLSPNQVGYLFGKESAERCIRTAAPFIRDGLLHEETDGRIRLTEKGIFLSDRIISEFFIV</sequence>
<comment type="function">
    <text evidence="2">Probably acts as a heme chaperone, transferring heme to an unknown acceptor. Binds one molecule of heme per monomer, possibly covalently. Binds 1 [4Fe-4S] cluster. The cluster is coordinated with 3 cysteines and an exchangeable S-adenosyl-L-methionine.</text>
</comment>
<dbReference type="AlphaFoldDB" id="A0A0A2FYT2"/>
<accession>A0A0A2FYT2</accession>
<dbReference type="GO" id="GO:0006779">
    <property type="term" value="P:porphyrin-containing compound biosynthetic process"/>
    <property type="evidence" value="ECO:0007669"/>
    <property type="project" value="InterPro"/>
</dbReference>
<dbReference type="GO" id="GO:0005737">
    <property type="term" value="C:cytoplasm"/>
    <property type="evidence" value="ECO:0007669"/>
    <property type="project" value="UniProtKB-SubCell"/>
</dbReference>
<dbReference type="PANTHER" id="PTHR13932">
    <property type="entry name" value="COPROPORPHYRINIGEN III OXIDASE"/>
    <property type="match status" value="1"/>
</dbReference>
<dbReference type="EMBL" id="JRAK01000004">
    <property type="protein sequence ID" value="KGN95265.1"/>
    <property type="molecule type" value="Genomic_DNA"/>
</dbReference>
<dbReference type="CDD" id="cd01335">
    <property type="entry name" value="Radical_SAM"/>
    <property type="match status" value="1"/>
</dbReference>
<dbReference type="InterPro" id="IPR007197">
    <property type="entry name" value="rSAM"/>
</dbReference>
<evidence type="ECO:0000256" key="1">
    <source>
        <dbReference type="ARBA" id="ARBA00006100"/>
    </source>
</evidence>
<dbReference type="Pfam" id="PF04055">
    <property type="entry name" value="Radical_SAM"/>
    <property type="match status" value="1"/>
</dbReference>
<dbReference type="Proteomes" id="UP000030146">
    <property type="component" value="Unassembled WGS sequence"/>
</dbReference>
<evidence type="ECO:0000313" key="5">
    <source>
        <dbReference type="Proteomes" id="UP000030146"/>
    </source>
</evidence>
<keyword evidence="2" id="KW-0408">Iron</keyword>
<keyword evidence="2" id="KW-0143">Chaperone</keyword>
<name>A0A0A2FYT2_9PORP</name>
<keyword evidence="2" id="KW-0949">S-adenosyl-L-methionine</keyword>
<keyword evidence="2" id="KW-0963">Cytoplasm</keyword>
<dbReference type="SMART" id="SM00729">
    <property type="entry name" value="Elp3"/>
    <property type="match status" value="1"/>
</dbReference>
<keyword evidence="2" id="KW-0004">4Fe-4S</keyword>
<dbReference type="SFLD" id="SFLDG01065">
    <property type="entry name" value="anaerobic_coproporphyrinogen-I"/>
    <property type="match status" value="1"/>
</dbReference>
<organism evidence="4 5">
    <name type="scientific">Porphyromonas gulae</name>
    <dbReference type="NCBI Taxonomy" id="111105"/>
    <lineage>
        <taxon>Bacteria</taxon>
        <taxon>Pseudomonadati</taxon>
        <taxon>Bacteroidota</taxon>
        <taxon>Bacteroidia</taxon>
        <taxon>Bacteroidales</taxon>
        <taxon>Porphyromonadaceae</taxon>
        <taxon>Porphyromonas</taxon>
    </lineage>
</organism>
<dbReference type="PROSITE" id="PS51918">
    <property type="entry name" value="RADICAL_SAM"/>
    <property type="match status" value="1"/>
</dbReference>
<dbReference type="SUPFAM" id="SSF102114">
    <property type="entry name" value="Radical SAM enzymes"/>
    <property type="match status" value="1"/>
</dbReference>
<dbReference type="SFLD" id="SFLDS00029">
    <property type="entry name" value="Radical_SAM"/>
    <property type="match status" value="1"/>
</dbReference>
<dbReference type="InterPro" id="IPR010723">
    <property type="entry name" value="HemN_C"/>
</dbReference>
<dbReference type="GO" id="GO:0046872">
    <property type="term" value="F:metal ion binding"/>
    <property type="evidence" value="ECO:0007669"/>
    <property type="project" value="UniProtKB-UniRule"/>
</dbReference>
<dbReference type="PANTHER" id="PTHR13932:SF5">
    <property type="entry name" value="RADICAL S-ADENOSYL METHIONINE DOMAIN-CONTAINING PROTEIN 1, MITOCHONDRIAL"/>
    <property type="match status" value="1"/>
</dbReference>
<dbReference type="InterPro" id="IPR004559">
    <property type="entry name" value="HemW-like"/>
</dbReference>
<dbReference type="GO" id="GO:0004109">
    <property type="term" value="F:coproporphyrinogen oxidase activity"/>
    <property type="evidence" value="ECO:0007669"/>
    <property type="project" value="InterPro"/>
</dbReference>
<gene>
    <name evidence="4" type="ORF">HR15_00265</name>
</gene>
<dbReference type="Pfam" id="PF06969">
    <property type="entry name" value="HemN_C"/>
    <property type="match status" value="1"/>
</dbReference>
<keyword evidence="2" id="KW-0349">Heme</keyword>
<dbReference type="SFLD" id="SFLDF00562">
    <property type="entry name" value="HemN-like__clustered_with_heat"/>
    <property type="match status" value="1"/>
</dbReference>